<organism evidence="2 3">
    <name type="scientific">Setomelanomma holmii</name>
    <dbReference type="NCBI Taxonomy" id="210430"/>
    <lineage>
        <taxon>Eukaryota</taxon>
        <taxon>Fungi</taxon>
        <taxon>Dikarya</taxon>
        <taxon>Ascomycota</taxon>
        <taxon>Pezizomycotina</taxon>
        <taxon>Dothideomycetes</taxon>
        <taxon>Pleosporomycetidae</taxon>
        <taxon>Pleosporales</taxon>
        <taxon>Pleosporineae</taxon>
        <taxon>Phaeosphaeriaceae</taxon>
        <taxon>Setomelanomma</taxon>
    </lineage>
</organism>
<dbReference type="EMBL" id="ML978214">
    <property type="protein sequence ID" value="KAF2028345.1"/>
    <property type="molecule type" value="Genomic_DNA"/>
</dbReference>
<evidence type="ECO:0000256" key="1">
    <source>
        <dbReference type="SAM" id="MobiDB-lite"/>
    </source>
</evidence>
<dbReference type="OrthoDB" id="40579at2759"/>
<keyword evidence="3" id="KW-1185">Reference proteome</keyword>
<protein>
    <submittedName>
        <fullName evidence="2">Uncharacterized protein</fullName>
    </submittedName>
</protein>
<dbReference type="AlphaFoldDB" id="A0A9P4H632"/>
<feature type="region of interest" description="Disordered" evidence="1">
    <location>
        <begin position="53"/>
        <end position="75"/>
    </location>
</feature>
<sequence length="233" mass="25418">MRAASHIDFRTAVKMSQQSSAYSGFPMLTPLPTYTPQILDECYAYSSSPERNTPAFPSVTESASHPISGRLTPQTPEPVVYHEPFSMANLSDQWMAIEPWTDDSLISAVLDYNGDMSASLPIDLWSAREHVSTPSIAQMGWHHPSVSVSPQLTSDEIVPHVGAVPSLSISECSIEDFNHSGTFHEDWAICQPATTQLAMASIVTSAPFIHDLRSSSGAAPVWEDVFIPGQPPY</sequence>
<evidence type="ECO:0000313" key="3">
    <source>
        <dbReference type="Proteomes" id="UP000799777"/>
    </source>
</evidence>
<accession>A0A9P4H632</accession>
<dbReference type="Proteomes" id="UP000799777">
    <property type="component" value="Unassembled WGS sequence"/>
</dbReference>
<name>A0A9P4H632_9PLEO</name>
<evidence type="ECO:0000313" key="2">
    <source>
        <dbReference type="EMBL" id="KAF2028345.1"/>
    </source>
</evidence>
<comment type="caution">
    <text evidence="2">The sequence shown here is derived from an EMBL/GenBank/DDBJ whole genome shotgun (WGS) entry which is preliminary data.</text>
</comment>
<reference evidence="2" key="1">
    <citation type="journal article" date="2020" name="Stud. Mycol.">
        <title>101 Dothideomycetes genomes: a test case for predicting lifestyles and emergence of pathogens.</title>
        <authorList>
            <person name="Haridas S."/>
            <person name="Albert R."/>
            <person name="Binder M."/>
            <person name="Bloem J."/>
            <person name="Labutti K."/>
            <person name="Salamov A."/>
            <person name="Andreopoulos B."/>
            <person name="Baker S."/>
            <person name="Barry K."/>
            <person name="Bills G."/>
            <person name="Bluhm B."/>
            <person name="Cannon C."/>
            <person name="Castanera R."/>
            <person name="Culley D."/>
            <person name="Daum C."/>
            <person name="Ezra D."/>
            <person name="Gonzalez J."/>
            <person name="Henrissat B."/>
            <person name="Kuo A."/>
            <person name="Liang C."/>
            <person name="Lipzen A."/>
            <person name="Lutzoni F."/>
            <person name="Magnuson J."/>
            <person name="Mondo S."/>
            <person name="Nolan M."/>
            <person name="Ohm R."/>
            <person name="Pangilinan J."/>
            <person name="Park H.-J."/>
            <person name="Ramirez L."/>
            <person name="Alfaro M."/>
            <person name="Sun H."/>
            <person name="Tritt A."/>
            <person name="Yoshinaga Y."/>
            <person name="Zwiers L.-H."/>
            <person name="Turgeon B."/>
            <person name="Goodwin S."/>
            <person name="Spatafora J."/>
            <person name="Crous P."/>
            <person name="Grigoriev I."/>
        </authorList>
    </citation>
    <scope>NUCLEOTIDE SEQUENCE</scope>
    <source>
        <strain evidence="2">CBS 110217</strain>
    </source>
</reference>
<proteinExistence type="predicted"/>
<gene>
    <name evidence="2" type="ORF">EK21DRAFT_69967</name>
</gene>